<evidence type="ECO:0000256" key="1">
    <source>
        <dbReference type="ARBA" id="ARBA00023015"/>
    </source>
</evidence>
<dbReference type="InterPro" id="IPR041586">
    <property type="entry name" value="PsrA_TetR_C"/>
</dbReference>
<dbReference type="InterPro" id="IPR050109">
    <property type="entry name" value="HTH-type_TetR-like_transc_reg"/>
</dbReference>
<name>A0A2S8B914_9SPHN</name>
<evidence type="ECO:0000256" key="4">
    <source>
        <dbReference type="PROSITE-ProRule" id="PRU00335"/>
    </source>
</evidence>
<protein>
    <recommendedName>
        <fullName evidence="6">HTH tetR-type domain-containing protein</fullName>
    </recommendedName>
</protein>
<dbReference type="Gene3D" id="1.10.357.10">
    <property type="entry name" value="Tetracycline Repressor, domain 2"/>
    <property type="match status" value="1"/>
</dbReference>
<evidence type="ECO:0000259" key="6">
    <source>
        <dbReference type="PROSITE" id="PS50977"/>
    </source>
</evidence>
<evidence type="ECO:0000313" key="7">
    <source>
        <dbReference type="EMBL" id="PQM28830.1"/>
    </source>
</evidence>
<dbReference type="InterPro" id="IPR036271">
    <property type="entry name" value="Tet_transcr_reg_TetR-rel_C_sf"/>
</dbReference>
<evidence type="ECO:0000256" key="5">
    <source>
        <dbReference type="SAM" id="MobiDB-lite"/>
    </source>
</evidence>
<dbReference type="InterPro" id="IPR001647">
    <property type="entry name" value="HTH_TetR"/>
</dbReference>
<reference evidence="8" key="1">
    <citation type="submission" date="2017-11" db="EMBL/GenBank/DDBJ databases">
        <title>The complete genome sequence of Sphingopyxis pomeranensis sp. nov. strain WS5A3p.</title>
        <authorList>
            <person name="Kaminski M.A."/>
        </authorList>
    </citation>
    <scope>NUCLEOTIDE SEQUENCE [LARGE SCALE GENOMIC DNA]</scope>
    <source>
        <strain evidence="8">WS5A3p</strain>
    </source>
</reference>
<keyword evidence="3" id="KW-0804">Transcription</keyword>
<dbReference type="SUPFAM" id="SSF48498">
    <property type="entry name" value="Tetracyclin repressor-like, C-terminal domain"/>
    <property type="match status" value="1"/>
</dbReference>
<gene>
    <name evidence="7" type="ORF">CVO77_10450</name>
</gene>
<feature type="region of interest" description="Disordered" evidence="5">
    <location>
        <begin position="28"/>
        <end position="49"/>
    </location>
</feature>
<organism evidence="7 8">
    <name type="scientific">Sphingopyxis lindanitolerans</name>
    <dbReference type="NCBI Taxonomy" id="2054227"/>
    <lineage>
        <taxon>Bacteria</taxon>
        <taxon>Pseudomonadati</taxon>
        <taxon>Pseudomonadota</taxon>
        <taxon>Alphaproteobacteria</taxon>
        <taxon>Sphingomonadales</taxon>
        <taxon>Sphingomonadaceae</taxon>
        <taxon>Sphingopyxis</taxon>
    </lineage>
</organism>
<dbReference type="Pfam" id="PF17939">
    <property type="entry name" value="TetR_C_30"/>
    <property type="match status" value="1"/>
</dbReference>
<keyword evidence="8" id="KW-1185">Reference proteome</keyword>
<feature type="domain" description="HTH tetR-type" evidence="6">
    <location>
        <begin position="47"/>
        <end position="107"/>
    </location>
</feature>
<dbReference type="GO" id="GO:0000976">
    <property type="term" value="F:transcription cis-regulatory region binding"/>
    <property type="evidence" value="ECO:0007669"/>
    <property type="project" value="TreeGrafter"/>
</dbReference>
<accession>A0A2S8B914</accession>
<evidence type="ECO:0000256" key="2">
    <source>
        <dbReference type="ARBA" id="ARBA00023125"/>
    </source>
</evidence>
<dbReference type="PANTHER" id="PTHR30055">
    <property type="entry name" value="HTH-TYPE TRANSCRIPTIONAL REGULATOR RUTR"/>
    <property type="match status" value="1"/>
</dbReference>
<dbReference type="AlphaFoldDB" id="A0A2S8B914"/>
<dbReference type="Proteomes" id="UP000238954">
    <property type="component" value="Chromosome"/>
</dbReference>
<dbReference type="SUPFAM" id="SSF46689">
    <property type="entry name" value="Homeodomain-like"/>
    <property type="match status" value="1"/>
</dbReference>
<sequence length="256" mass="28916">MDTALLSWMEKSLRAPAMRAAAFENFSKQKAKQASHMKQRRNKSTEHGSRTRILDTAEALFSEQGFATVTTRRIASAAGVSLSALPYHFGSKRELLFQVLDRRLGQIQAERARRLHTIDKLEPGDPGSTRLLLEALLVPTFEMAQTHRSFTKLLGSVSIDPNPEVRSVMNEVFAKYPTGLPESFRKIMPQLSDEAFYWRYYCVLGAMVYIESDTGRIDVMSGGKLDFSKPLDNIEHILSFLMWGLHGSPYQKLVNS</sequence>
<comment type="caution">
    <text evidence="7">The sequence shown here is derived from an EMBL/GenBank/DDBJ whole genome shotgun (WGS) entry which is preliminary data.</text>
</comment>
<dbReference type="PROSITE" id="PS50977">
    <property type="entry name" value="HTH_TETR_2"/>
    <property type="match status" value="1"/>
</dbReference>
<evidence type="ECO:0000256" key="3">
    <source>
        <dbReference type="ARBA" id="ARBA00023163"/>
    </source>
</evidence>
<dbReference type="Pfam" id="PF00440">
    <property type="entry name" value="TetR_N"/>
    <property type="match status" value="1"/>
</dbReference>
<proteinExistence type="predicted"/>
<dbReference type="EMBL" id="PHFW01000002">
    <property type="protein sequence ID" value="PQM28830.1"/>
    <property type="molecule type" value="Genomic_DNA"/>
</dbReference>
<feature type="DNA-binding region" description="H-T-H motif" evidence="4">
    <location>
        <begin position="70"/>
        <end position="89"/>
    </location>
</feature>
<dbReference type="InterPro" id="IPR009057">
    <property type="entry name" value="Homeodomain-like_sf"/>
</dbReference>
<evidence type="ECO:0000313" key="8">
    <source>
        <dbReference type="Proteomes" id="UP000238954"/>
    </source>
</evidence>
<dbReference type="GO" id="GO:0003700">
    <property type="term" value="F:DNA-binding transcription factor activity"/>
    <property type="evidence" value="ECO:0007669"/>
    <property type="project" value="TreeGrafter"/>
</dbReference>
<keyword evidence="2 4" id="KW-0238">DNA-binding</keyword>
<dbReference type="PANTHER" id="PTHR30055:SF234">
    <property type="entry name" value="HTH-TYPE TRANSCRIPTIONAL REGULATOR BETI"/>
    <property type="match status" value="1"/>
</dbReference>
<keyword evidence="1" id="KW-0805">Transcription regulation</keyword>
<dbReference type="PRINTS" id="PR00455">
    <property type="entry name" value="HTHTETR"/>
</dbReference>
<feature type="compositionally biased region" description="Basic residues" evidence="5">
    <location>
        <begin position="29"/>
        <end position="42"/>
    </location>
</feature>